<feature type="transmembrane region" description="Helical" evidence="1">
    <location>
        <begin position="382"/>
        <end position="401"/>
    </location>
</feature>
<protein>
    <submittedName>
        <fullName evidence="2">Uncharacterized protein</fullName>
    </submittedName>
</protein>
<dbReference type="Gene3D" id="3.30.2090.10">
    <property type="entry name" value="Multidrug efflux transporter AcrB TolC docking domain, DN and DC subdomains"/>
    <property type="match status" value="1"/>
</dbReference>
<keyword evidence="1" id="KW-0812">Transmembrane</keyword>
<dbReference type="Gene3D" id="1.20.1640.10">
    <property type="entry name" value="Multidrug efflux transporter AcrB transmembrane domain"/>
    <property type="match status" value="1"/>
</dbReference>
<evidence type="ECO:0000313" key="2">
    <source>
        <dbReference type="EMBL" id="GEP98100.1"/>
    </source>
</evidence>
<dbReference type="EMBL" id="BKAU01000005">
    <property type="protein sequence ID" value="GEP98100.1"/>
    <property type="molecule type" value="Genomic_DNA"/>
</dbReference>
<dbReference type="InterPro" id="IPR027463">
    <property type="entry name" value="AcrB_DN_DC_subdom"/>
</dbReference>
<dbReference type="InterPro" id="IPR001036">
    <property type="entry name" value="Acrflvin-R"/>
</dbReference>
<dbReference type="Gene3D" id="3.30.70.1440">
    <property type="entry name" value="Multidrug efflux transporter AcrB pore domain"/>
    <property type="match status" value="1"/>
</dbReference>
<feature type="transmembrane region" description="Helical" evidence="1">
    <location>
        <begin position="437"/>
        <end position="458"/>
    </location>
</feature>
<evidence type="ECO:0000256" key="1">
    <source>
        <dbReference type="SAM" id="Phobius"/>
    </source>
</evidence>
<feature type="transmembrane region" description="Helical" evidence="1">
    <location>
        <begin position="507"/>
        <end position="536"/>
    </location>
</feature>
<keyword evidence="3" id="KW-1185">Reference proteome</keyword>
<name>A0A512RQZ1_9BACT</name>
<keyword evidence="1" id="KW-0472">Membrane</keyword>
<organism evidence="2 3">
    <name type="scientific">Chitinophaga cymbidii</name>
    <dbReference type="NCBI Taxonomy" id="1096750"/>
    <lineage>
        <taxon>Bacteria</taxon>
        <taxon>Pseudomonadati</taxon>
        <taxon>Bacteroidota</taxon>
        <taxon>Chitinophagia</taxon>
        <taxon>Chitinophagales</taxon>
        <taxon>Chitinophagaceae</taxon>
        <taxon>Chitinophaga</taxon>
    </lineage>
</organism>
<dbReference type="PANTHER" id="PTHR32063:SF0">
    <property type="entry name" value="SWARMING MOTILITY PROTEIN SWRC"/>
    <property type="match status" value="1"/>
</dbReference>
<feature type="transmembrane region" description="Helical" evidence="1">
    <location>
        <begin position="478"/>
        <end position="501"/>
    </location>
</feature>
<sequence length="547" mass="60726">MSFLSLHRAKFLVLVVLGFGLPVFLLPLKWEGKAWYHNWYNASLGSEYYQLEIKPLADKWLGGALRLFITGVAENSGYRTLEKTTLFVRATMPLGTTLAQMNIVVADVEDYLSGIAGIEKYEASIYSGQRAAIAVSFKETYEQAGLPYQLKSALVSRAVDRGGTEWNIYGIGSGFSNAMQGEMADFRIILRGYNSNSLDRIAARLEERLRQQKRVSRINTNERLGYDQKENKAYYLDLDAAKAALHNTSGAEISARVRGLTAARELPVRLPLGGRYLPVVLEEQRAAEYSYYDLLNRTVHLDRTRAVKLGGLGAAGYSNTLNSIYKEDRQYVRVVGFEFNGTAAFGNSFTKDLVKEVAVELPLGYSIEQQNWSGIQDMASSFWVVLLALVAVLFFIYSVMLENLRKPFFIIIMIPVSFIGILLTFSLNSFWFDQGGYAAFVMVGGLVSNAGVFIVNDLNKLKKAGGKRNENKLLVKAVLHRSGAILLTILSTCLGLLPFLMDGPAEAFWFSLAAGTIGGLLFSLPTVFVILPVLLWKKVQASGEFYP</sequence>
<evidence type="ECO:0000313" key="3">
    <source>
        <dbReference type="Proteomes" id="UP000321436"/>
    </source>
</evidence>
<dbReference type="GO" id="GO:0042910">
    <property type="term" value="F:xenobiotic transmembrane transporter activity"/>
    <property type="evidence" value="ECO:0007669"/>
    <property type="project" value="TreeGrafter"/>
</dbReference>
<feature type="transmembrane region" description="Helical" evidence="1">
    <location>
        <begin position="408"/>
        <end position="431"/>
    </location>
</feature>
<dbReference type="PANTHER" id="PTHR32063">
    <property type="match status" value="1"/>
</dbReference>
<dbReference type="Proteomes" id="UP000321436">
    <property type="component" value="Unassembled WGS sequence"/>
</dbReference>
<reference evidence="2 3" key="1">
    <citation type="submission" date="2019-07" db="EMBL/GenBank/DDBJ databases">
        <title>Whole genome shotgun sequence of Chitinophaga cymbidii NBRC 109752.</title>
        <authorList>
            <person name="Hosoyama A."/>
            <person name="Uohara A."/>
            <person name="Ohji S."/>
            <person name="Ichikawa N."/>
        </authorList>
    </citation>
    <scope>NUCLEOTIDE SEQUENCE [LARGE SCALE GENOMIC DNA]</scope>
    <source>
        <strain evidence="2 3">NBRC 109752</strain>
    </source>
</reference>
<comment type="caution">
    <text evidence="2">The sequence shown here is derived from an EMBL/GenBank/DDBJ whole genome shotgun (WGS) entry which is preliminary data.</text>
</comment>
<dbReference type="GO" id="GO:0005886">
    <property type="term" value="C:plasma membrane"/>
    <property type="evidence" value="ECO:0007669"/>
    <property type="project" value="TreeGrafter"/>
</dbReference>
<dbReference type="Gene3D" id="3.30.70.1430">
    <property type="entry name" value="Multidrug efflux transporter AcrB pore domain"/>
    <property type="match status" value="1"/>
</dbReference>
<dbReference type="AlphaFoldDB" id="A0A512RQZ1"/>
<accession>A0A512RQZ1</accession>
<keyword evidence="1" id="KW-1133">Transmembrane helix</keyword>
<gene>
    <name evidence="2" type="ORF">CCY01nite_43600</name>
</gene>
<dbReference type="SUPFAM" id="SSF82866">
    <property type="entry name" value="Multidrug efflux transporter AcrB transmembrane domain"/>
    <property type="match status" value="1"/>
</dbReference>
<dbReference type="Pfam" id="PF00873">
    <property type="entry name" value="ACR_tran"/>
    <property type="match status" value="1"/>
</dbReference>
<proteinExistence type="predicted"/>